<keyword evidence="4" id="KW-1185">Reference proteome</keyword>
<dbReference type="SUPFAM" id="SSF51206">
    <property type="entry name" value="cAMP-binding domain-like"/>
    <property type="match status" value="1"/>
</dbReference>
<accession>A0A1Y2BZ70</accession>
<dbReference type="PROSITE" id="PS50042">
    <property type="entry name" value="CNMP_BINDING_3"/>
    <property type="match status" value="1"/>
</dbReference>
<dbReference type="InterPro" id="IPR050503">
    <property type="entry name" value="cAMP-dep_PK_reg_su-like"/>
</dbReference>
<dbReference type="GO" id="GO:0030552">
    <property type="term" value="F:cAMP binding"/>
    <property type="evidence" value="ECO:0007669"/>
    <property type="project" value="TreeGrafter"/>
</dbReference>
<proteinExistence type="predicted"/>
<evidence type="ECO:0000313" key="4">
    <source>
        <dbReference type="Proteomes" id="UP000193920"/>
    </source>
</evidence>
<comment type="caution">
    <text evidence="3">The sequence shown here is derived from an EMBL/GenBank/DDBJ whole genome shotgun (WGS) entry which is preliminary data.</text>
</comment>
<name>A0A1Y2BZ70_9FUNG</name>
<dbReference type="InterPro" id="IPR000595">
    <property type="entry name" value="cNMP-bd_dom"/>
</dbReference>
<dbReference type="PANTHER" id="PTHR11635">
    <property type="entry name" value="CAMP-DEPENDENT PROTEIN KINASE REGULATORY CHAIN"/>
    <property type="match status" value="1"/>
</dbReference>
<protein>
    <recommendedName>
        <fullName evidence="2">Cyclic nucleotide-binding domain-containing protein</fullName>
    </recommendedName>
</protein>
<organism evidence="3 4">
    <name type="scientific">Neocallimastix californiae</name>
    <dbReference type="NCBI Taxonomy" id="1754190"/>
    <lineage>
        <taxon>Eukaryota</taxon>
        <taxon>Fungi</taxon>
        <taxon>Fungi incertae sedis</taxon>
        <taxon>Chytridiomycota</taxon>
        <taxon>Chytridiomycota incertae sedis</taxon>
        <taxon>Neocallimastigomycetes</taxon>
        <taxon>Neocallimastigales</taxon>
        <taxon>Neocallimastigaceae</taxon>
        <taxon>Neocallimastix</taxon>
    </lineage>
</organism>
<dbReference type="Gene3D" id="2.60.120.10">
    <property type="entry name" value="Jelly Rolls"/>
    <property type="match status" value="1"/>
</dbReference>
<dbReference type="EMBL" id="MCOG01000129">
    <property type="protein sequence ID" value="ORY40060.1"/>
    <property type="molecule type" value="Genomic_DNA"/>
</dbReference>
<dbReference type="PANTHER" id="PTHR11635:SF152">
    <property type="entry name" value="CAMP-DEPENDENT PROTEIN KINASE TYPE I REGULATORY SUBUNIT-RELATED"/>
    <property type="match status" value="1"/>
</dbReference>
<dbReference type="InterPro" id="IPR054204">
    <property type="entry name" value="DUF6909"/>
</dbReference>
<dbReference type="OrthoDB" id="2118811at2759"/>
<dbReference type="Pfam" id="PF21850">
    <property type="entry name" value="DUF6909"/>
    <property type="match status" value="1"/>
</dbReference>
<evidence type="ECO:0000259" key="2">
    <source>
        <dbReference type="PROSITE" id="PS50042"/>
    </source>
</evidence>
<dbReference type="AlphaFoldDB" id="A0A1Y2BZ70"/>
<dbReference type="Pfam" id="PF00027">
    <property type="entry name" value="cNMP_binding"/>
    <property type="match status" value="1"/>
</dbReference>
<dbReference type="Proteomes" id="UP000193920">
    <property type="component" value="Unassembled WGS sequence"/>
</dbReference>
<feature type="region of interest" description="Disordered" evidence="1">
    <location>
        <begin position="749"/>
        <end position="768"/>
    </location>
</feature>
<feature type="domain" description="Cyclic nucleotide-binding" evidence="2">
    <location>
        <begin position="28"/>
        <end position="127"/>
    </location>
</feature>
<evidence type="ECO:0000313" key="3">
    <source>
        <dbReference type="EMBL" id="ORY40060.1"/>
    </source>
</evidence>
<dbReference type="InterPro" id="IPR018490">
    <property type="entry name" value="cNMP-bd_dom_sf"/>
</dbReference>
<sequence>MSESKLRNEILPSDTLKEYIEILKKVTHFKYISEPNLINIAQKVSEIKYQANYDIFRKGDISNEVFILIEGSAYRDYLNGKSGSIIQKYSYFGERSCLFNEPRRCTVSTTCPCRCLQMRGEDFTYMVLHELPFCTAVGRSLRVKQHIFDNFDAFNSYLFNSVSEKNLNFQKLLSLYANMKPAIHPNVKTAKLETSAWVYAIKRLPMNICSTSTIVMSTKIIPILMDEMKKNNTGNVKTICRRRSTWNLGNGKIFILLRDSQTDIIDLMTCLCLHAIESRKLRNLLSKNPRNISLLYSAKEEIASGKKETHEMQERILSQIKELSPEDISGLRNLWGEKTLENIWNVLYQHGDYNIIIDKPSDSFDDVNEIWIEKVRNATIELMGDYNTEDLIVDIISSNTHSVVNLVSPWVHKRKEEITEWGKKNHPEIVEQNPVDEEDLFYILLQFYLKEFPEKAKERLEEEFKYGILSIFEEDLTGISVQLIDPSKLEMKYCDTYIHLKSNKLREQKRHLIVNVDFAFGHQAEEIVHCLTLLYSKSIRSLNVVGKAGGLIGKRGDILLPSHVLLQSQDDLRPIAQTGISPENIAKICSREVHVGTVLTIEGTLLQDRVLLNFYRKFSHCIGIEMEGSYFVRQIEQSIMRGILDSEVNTRFLYYVSDIPLDLKSTLSKSLSPWEAIPPLYSIIRLIINQLFDDDDMYSETSLINTPIDHTMGGFSGVRRNSNVTLMQSKTFKKNFNRAFSAEVLSNMPSDLNDETETEGASYIKDDN</sequence>
<reference evidence="3 4" key="1">
    <citation type="submission" date="2016-08" db="EMBL/GenBank/DDBJ databases">
        <title>A Parts List for Fungal Cellulosomes Revealed by Comparative Genomics.</title>
        <authorList>
            <consortium name="DOE Joint Genome Institute"/>
            <person name="Haitjema C.H."/>
            <person name="Gilmore S.P."/>
            <person name="Henske J.K."/>
            <person name="Solomon K.V."/>
            <person name="De Groot R."/>
            <person name="Kuo A."/>
            <person name="Mondo S.J."/>
            <person name="Salamov A.A."/>
            <person name="Labutti K."/>
            <person name="Zhao Z."/>
            <person name="Chiniquy J."/>
            <person name="Barry K."/>
            <person name="Brewer H.M."/>
            <person name="Purvine S.O."/>
            <person name="Wright A.T."/>
            <person name="Boxma B."/>
            <person name="Van Alen T."/>
            <person name="Hackstein J.H."/>
            <person name="Baker S.E."/>
            <person name="Grigoriev I.V."/>
            <person name="O'Malley M.A."/>
        </authorList>
    </citation>
    <scope>NUCLEOTIDE SEQUENCE [LARGE SCALE GENOMIC DNA]</scope>
    <source>
        <strain evidence="3 4">G1</strain>
    </source>
</reference>
<dbReference type="GO" id="GO:0005829">
    <property type="term" value="C:cytosol"/>
    <property type="evidence" value="ECO:0007669"/>
    <property type="project" value="TreeGrafter"/>
</dbReference>
<dbReference type="STRING" id="1754190.A0A1Y2BZ70"/>
<gene>
    <name evidence="3" type="ORF">LY90DRAFT_704202</name>
</gene>
<dbReference type="GO" id="GO:0005952">
    <property type="term" value="C:cAMP-dependent protein kinase complex"/>
    <property type="evidence" value="ECO:0007669"/>
    <property type="project" value="InterPro"/>
</dbReference>
<evidence type="ECO:0000256" key="1">
    <source>
        <dbReference type="SAM" id="MobiDB-lite"/>
    </source>
</evidence>
<dbReference type="CDD" id="cd00038">
    <property type="entry name" value="CAP_ED"/>
    <property type="match status" value="1"/>
</dbReference>
<dbReference type="GO" id="GO:0004862">
    <property type="term" value="F:cAMP-dependent protein kinase inhibitor activity"/>
    <property type="evidence" value="ECO:0007669"/>
    <property type="project" value="TreeGrafter"/>
</dbReference>
<dbReference type="InterPro" id="IPR014710">
    <property type="entry name" value="RmlC-like_jellyroll"/>
</dbReference>
<dbReference type="GO" id="GO:0034236">
    <property type="term" value="F:protein kinase A catalytic subunit binding"/>
    <property type="evidence" value="ECO:0007669"/>
    <property type="project" value="TreeGrafter"/>
</dbReference>